<reference evidence="1 2" key="1">
    <citation type="submission" date="2020-06" db="EMBL/GenBank/DDBJ databases">
        <authorList>
            <consortium name="Wellcome Sanger Institute Data Sharing"/>
        </authorList>
    </citation>
    <scope>NUCLEOTIDE SEQUENCE [LARGE SCALE GENOMIC DNA]</scope>
</reference>
<dbReference type="GO" id="GO:0006289">
    <property type="term" value="P:nucleotide-excision repair"/>
    <property type="evidence" value="ECO:0007669"/>
    <property type="project" value="TreeGrafter"/>
</dbReference>
<gene>
    <name evidence="1" type="primary">FANCC</name>
</gene>
<reference evidence="1" key="2">
    <citation type="submission" date="2025-08" db="UniProtKB">
        <authorList>
            <consortium name="Ensembl"/>
        </authorList>
    </citation>
    <scope>IDENTIFICATION</scope>
</reference>
<dbReference type="PRINTS" id="PR00494">
    <property type="entry name" value="FANCONICGENE"/>
</dbReference>
<dbReference type="GO" id="GO:0034599">
    <property type="term" value="P:cellular response to oxidative stress"/>
    <property type="evidence" value="ECO:0007669"/>
    <property type="project" value="TreeGrafter"/>
</dbReference>
<dbReference type="PANTHER" id="PTHR16798">
    <property type="entry name" value="FANCONI ANEMIA GROUP C PROTEIN FANCC"/>
    <property type="match status" value="1"/>
</dbReference>
<dbReference type="GO" id="GO:0036297">
    <property type="term" value="P:interstrand cross-link repair"/>
    <property type="evidence" value="ECO:0007669"/>
    <property type="project" value="InterPro"/>
</dbReference>
<evidence type="ECO:0008006" key="3">
    <source>
        <dbReference type="Google" id="ProtNLM"/>
    </source>
</evidence>
<dbReference type="RefSeq" id="XP_028828700.1">
    <property type="nucleotide sequence ID" value="XM_028972867.1"/>
</dbReference>
<evidence type="ECO:0000313" key="2">
    <source>
        <dbReference type="Proteomes" id="UP000694580"/>
    </source>
</evidence>
<dbReference type="GeneTree" id="ENSGT00390000016390"/>
<dbReference type="PANTHER" id="PTHR16798:SF0">
    <property type="entry name" value="FANCONI ANEMIA GROUP C PROTEIN"/>
    <property type="match status" value="1"/>
</dbReference>
<name>A0AAY4A8U1_9TELE</name>
<keyword evidence="2" id="KW-1185">Reference proteome</keyword>
<dbReference type="InterPro" id="IPR000686">
    <property type="entry name" value="FANCC"/>
</dbReference>
<dbReference type="AlphaFoldDB" id="A0AAY4A8U1"/>
<dbReference type="Ensembl" id="ENSDCDT00010005434.1">
    <property type="protein sequence ID" value="ENSDCDP00010005249.1"/>
    <property type="gene ID" value="ENSDCDG00010002314.1"/>
</dbReference>
<protein>
    <recommendedName>
        <fullName evidence="3">Fanconi anemia group C protein</fullName>
    </recommendedName>
</protein>
<dbReference type="GO" id="GO:0043240">
    <property type="term" value="C:Fanconi anaemia nuclear complex"/>
    <property type="evidence" value="ECO:0007669"/>
    <property type="project" value="InterPro"/>
</dbReference>
<dbReference type="GeneID" id="114786069"/>
<accession>A0AAY4A8U1</accession>
<organism evidence="1 2">
    <name type="scientific">Denticeps clupeoides</name>
    <name type="common">denticle herring</name>
    <dbReference type="NCBI Taxonomy" id="299321"/>
    <lineage>
        <taxon>Eukaryota</taxon>
        <taxon>Metazoa</taxon>
        <taxon>Chordata</taxon>
        <taxon>Craniata</taxon>
        <taxon>Vertebrata</taxon>
        <taxon>Euteleostomi</taxon>
        <taxon>Actinopterygii</taxon>
        <taxon>Neopterygii</taxon>
        <taxon>Teleostei</taxon>
        <taxon>Clupei</taxon>
        <taxon>Clupeiformes</taxon>
        <taxon>Denticipitoidei</taxon>
        <taxon>Denticipitidae</taxon>
        <taxon>Denticeps</taxon>
    </lineage>
</organism>
<dbReference type="Pfam" id="PF02106">
    <property type="entry name" value="Fanconi_C"/>
    <property type="match status" value="1"/>
</dbReference>
<proteinExistence type="predicted"/>
<sequence>MDLGSGRMAPFSEPDVRFWMAKAVEWGQATAPFAQLDTVRSLGGLRDFLQTVLGALQLTSSTTDAVQTLPFVGQFLGRLCWNPLVTADEESRTLLLQCLWCLFTTEPRNTIEQNANEWIRKVLCHLAVDDGVGSLHPVNFTGSPYNKHHANMLKKMVSVLAEDVLRACSRTLENPTDRCCCDDIFNLSVACAPLVTRSEVAPLIGALLKRPVSCPRPHLSEEFVEAVNSALQDKKLHVEEEAVMTQWCCSLTSLEGTVLSLVQSFLSQAKPNLHSLQGHISDSLLPKACVLHCPVFLIVNNIFRTLLLEMEESLLLQTLIKFFTCAFLKAHAAQVPEERLSPKNFFPLVPQSLLMSLITSPSEVPTEVWLDHLTWISTEIQRVAGDASDGEEDTPRVFEAWFLLIHCGMWVDVAAQLLGSRHPEHELSACSVPLLWLLTFFYHPTNRGHHRMQQCRQVRRIWGKMQGIFSECSCPDDCEHVNVLLSTSLSKHLILSLLLNLAVFSQQPCGRPVGIIHKLLEGWHLKMEAELIIDNIEIRLNDSSAGPRVKSRLKTIRDSF</sequence>
<evidence type="ECO:0000313" key="1">
    <source>
        <dbReference type="Ensembl" id="ENSDCDP00010005249.1"/>
    </source>
</evidence>
<dbReference type="Proteomes" id="UP000694580">
    <property type="component" value="Chromosome 1"/>
</dbReference>
<reference evidence="1" key="3">
    <citation type="submission" date="2025-09" db="UniProtKB">
        <authorList>
            <consortium name="Ensembl"/>
        </authorList>
    </citation>
    <scope>IDENTIFICATION</scope>
</reference>